<proteinExistence type="predicted"/>
<dbReference type="Proteomes" id="UP000503313">
    <property type="component" value="Chromosome"/>
</dbReference>
<reference evidence="2 3" key="1">
    <citation type="submission" date="2020-05" db="EMBL/GenBank/DDBJ databases">
        <title>Complete genome sequencing of Campylobacter and Arcobacter type strains.</title>
        <authorList>
            <person name="Miller W.G."/>
            <person name="Yee E."/>
        </authorList>
    </citation>
    <scope>NUCLEOTIDE SEQUENCE [LARGE SCALE GENOMIC DNA]</scope>
    <source>
        <strain evidence="2 3">LMG 25694</strain>
    </source>
</reference>
<dbReference type="GO" id="GO:0071281">
    <property type="term" value="P:cellular response to iron ion"/>
    <property type="evidence" value="ECO:0007669"/>
    <property type="project" value="TreeGrafter"/>
</dbReference>
<dbReference type="InterPro" id="IPR050902">
    <property type="entry name" value="ABC_Transporter_SBP"/>
</dbReference>
<evidence type="ECO:0000259" key="1">
    <source>
        <dbReference type="PROSITE" id="PS50983"/>
    </source>
</evidence>
<dbReference type="Gene3D" id="1.20.58.2180">
    <property type="match status" value="1"/>
</dbReference>
<dbReference type="PANTHER" id="PTHR30535:SF34">
    <property type="entry name" value="MOLYBDATE-BINDING PROTEIN MOLA"/>
    <property type="match status" value="1"/>
</dbReference>
<dbReference type="SUPFAM" id="SSF53807">
    <property type="entry name" value="Helical backbone' metal receptor"/>
    <property type="match status" value="1"/>
</dbReference>
<evidence type="ECO:0000313" key="2">
    <source>
        <dbReference type="EMBL" id="QKF78171.1"/>
    </source>
</evidence>
<dbReference type="PANTHER" id="PTHR30535">
    <property type="entry name" value="VITAMIN B12-BINDING PROTEIN"/>
    <property type="match status" value="1"/>
</dbReference>
<keyword evidence="3" id="KW-1185">Reference proteome</keyword>
<name>A0AAE7E7J7_9BACT</name>
<dbReference type="EMBL" id="CP053835">
    <property type="protein sequence ID" value="QKF78171.1"/>
    <property type="molecule type" value="Genomic_DNA"/>
</dbReference>
<accession>A0AAE7E7J7</accession>
<dbReference type="InterPro" id="IPR002491">
    <property type="entry name" value="ABC_transptr_periplasmic_BD"/>
</dbReference>
<sequence length="343" mass="39983">MKTKFLFLLFIIFNISLYSKTIVDMSNTKVEVPNKIERIFGSAPPTTFLVALYNPNLLVGLNFPAINENNIADEKYLGKYFMNLPVIGGWHGNQKGANLEKLLSLNTQIILAWQNNFLFQKVENSLGKIDIPIVMIDADNLPKTPQTFRFLGELLDNQKRGEELASYAEETLNYIEEMTKNISKDKEVSFYYAQGHNGLQSDCQDSFHTTQFRFIKAKNIFECVQKNIVGMENLSFETILKANPEYIIVQSPQFYKQIFTDTNWQMLDAVKQKKVYLVPRVPFNWIDRPPSFMRLLGIHWLSSIMYKDYYKKDIKEEIKKFYKLFFNFDLDEKTLENISKGAL</sequence>
<dbReference type="Pfam" id="PF01497">
    <property type="entry name" value="Peripla_BP_2"/>
    <property type="match status" value="1"/>
</dbReference>
<dbReference type="RefSeq" id="WP_014474818.1">
    <property type="nucleotide sequence ID" value="NZ_CP053835.1"/>
</dbReference>
<dbReference type="Gene3D" id="3.40.50.1980">
    <property type="entry name" value="Nitrogenase molybdenum iron protein domain"/>
    <property type="match status" value="2"/>
</dbReference>
<feature type="domain" description="Fe/B12 periplasmic-binding" evidence="1">
    <location>
        <begin position="38"/>
        <end position="309"/>
    </location>
</feature>
<dbReference type="KEGG" id="adz:ADFLV_2161"/>
<dbReference type="PROSITE" id="PS50983">
    <property type="entry name" value="FE_B12_PBP"/>
    <property type="match status" value="1"/>
</dbReference>
<gene>
    <name evidence="2" type="ORF">ADFLV_2161</name>
</gene>
<organism evidence="2 3">
    <name type="scientific">Arcobacter defluvii</name>
    <dbReference type="NCBI Taxonomy" id="873191"/>
    <lineage>
        <taxon>Bacteria</taxon>
        <taxon>Pseudomonadati</taxon>
        <taxon>Campylobacterota</taxon>
        <taxon>Epsilonproteobacteria</taxon>
        <taxon>Campylobacterales</taxon>
        <taxon>Arcobacteraceae</taxon>
        <taxon>Arcobacter</taxon>
    </lineage>
</organism>
<evidence type="ECO:0000313" key="3">
    <source>
        <dbReference type="Proteomes" id="UP000503313"/>
    </source>
</evidence>
<protein>
    <submittedName>
        <fullName evidence="2">Iron siderophore ABC transporter, periplasmic substrate-binding protein</fullName>
    </submittedName>
</protein>
<dbReference type="AlphaFoldDB" id="A0AAE7E7J7"/>